<keyword evidence="5 7" id="KW-0413">Isomerase</keyword>
<evidence type="ECO:0000256" key="5">
    <source>
        <dbReference type="ARBA" id="ARBA00023235"/>
    </source>
</evidence>
<evidence type="ECO:0000256" key="3">
    <source>
        <dbReference type="ARBA" id="ARBA00013189"/>
    </source>
</evidence>
<gene>
    <name evidence="7" type="primary">galE_11</name>
    <name evidence="7" type="ORF">SDC9_47360</name>
</gene>
<dbReference type="InterPro" id="IPR016040">
    <property type="entry name" value="NAD(P)-bd_dom"/>
</dbReference>
<dbReference type="Gene3D" id="3.40.50.720">
    <property type="entry name" value="NAD(P)-binding Rossmann-like Domain"/>
    <property type="match status" value="1"/>
</dbReference>
<dbReference type="EC" id="5.1.3.2" evidence="3"/>
<feature type="domain" description="NAD(P)-binding" evidence="6">
    <location>
        <begin position="4"/>
        <end position="165"/>
    </location>
</feature>
<accession>A0A644WBK2</accession>
<dbReference type="InterPro" id="IPR036291">
    <property type="entry name" value="NAD(P)-bd_dom_sf"/>
</dbReference>
<organism evidence="7">
    <name type="scientific">bioreactor metagenome</name>
    <dbReference type="NCBI Taxonomy" id="1076179"/>
    <lineage>
        <taxon>unclassified sequences</taxon>
        <taxon>metagenomes</taxon>
        <taxon>ecological metagenomes</taxon>
    </lineage>
</organism>
<dbReference type="GO" id="GO:0003978">
    <property type="term" value="F:UDP-glucose 4-epimerase activity"/>
    <property type="evidence" value="ECO:0007669"/>
    <property type="project" value="UniProtKB-EC"/>
</dbReference>
<comment type="caution">
    <text evidence="7">The sequence shown here is derived from an EMBL/GenBank/DDBJ whole genome shotgun (WGS) entry which is preliminary data.</text>
</comment>
<keyword evidence="4" id="KW-0520">NAD</keyword>
<reference evidence="7" key="1">
    <citation type="submission" date="2019-08" db="EMBL/GenBank/DDBJ databases">
        <authorList>
            <person name="Kucharzyk K."/>
            <person name="Murdoch R.W."/>
            <person name="Higgins S."/>
            <person name="Loffler F."/>
        </authorList>
    </citation>
    <scope>NUCLEOTIDE SEQUENCE</scope>
</reference>
<proteinExistence type="predicted"/>
<dbReference type="AlphaFoldDB" id="A0A644WBK2"/>
<dbReference type="PANTHER" id="PTHR43725:SF47">
    <property type="entry name" value="UDP-GLUCOSE 4-EPIMERASE"/>
    <property type="match status" value="1"/>
</dbReference>
<comment type="catalytic activity">
    <reaction evidence="1">
        <text>UDP-alpha-D-glucose = UDP-alpha-D-galactose</text>
        <dbReference type="Rhea" id="RHEA:22168"/>
        <dbReference type="ChEBI" id="CHEBI:58885"/>
        <dbReference type="ChEBI" id="CHEBI:66914"/>
        <dbReference type="EC" id="5.1.3.2"/>
    </reaction>
</comment>
<evidence type="ECO:0000256" key="4">
    <source>
        <dbReference type="ARBA" id="ARBA00023027"/>
    </source>
</evidence>
<name>A0A644WBK2_9ZZZZ</name>
<evidence type="ECO:0000259" key="6">
    <source>
        <dbReference type="Pfam" id="PF16363"/>
    </source>
</evidence>
<dbReference type="PANTHER" id="PTHR43725">
    <property type="entry name" value="UDP-GLUCOSE 4-EPIMERASE"/>
    <property type="match status" value="1"/>
</dbReference>
<evidence type="ECO:0000256" key="1">
    <source>
        <dbReference type="ARBA" id="ARBA00000083"/>
    </source>
</evidence>
<protein>
    <recommendedName>
        <fullName evidence="3">UDP-glucose 4-epimerase</fullName>
        <ecNumber evidence="3">5.1.3.2</ecNumber>
    </recommendedName>
</protein>
<dbReference type="Pfam" id="PF16363">
    <property type="entry name" value="GDP_Man_Dehyd"/>
    <property type="match status" value="1"/>
</dbReference>
<dbReference type="EMBL" id="VSSQ01000775">
    <property type="protein sequence ID" value="MPM01122.1"/>
    <property type="molecule type" value="Genomic_DNA"/>
</dbReference>
<evidence type="ECO:0000313" key="7">
    <source>
        <dbReference type="EMBL" id="MPM01122.1"/>
    </source>
</evidence>
<comment type="cofactor">
    <cofactor evidence="2">
        <name>NAD(+)</name>
        <dbReference type="ChEBI" id="CHEBI:57540"/>
    </cofactor>
</comment>
<dbReference type="SUPFAM" id="SSF51735">
    <property type="entry name" value="NAD(P)-binding Rossmann-fold domains"/>
    <property type="match status" value="1"/>
</dbReference>
<sequence>MKILITGGTGYIGSHTAVELLTAGYEVVIVDNLTNSKREVIDRIRQITSKNVLFFEDDLLNAEKLEEIFTAHTFVGVIHFAGLKAVGESTRMPLQYYHNNLTGTLNLLRLMDKYHVKKMIFSSSATVYGMENTPPFAEDMPLSATNPYGRTKLMIEQILRDVYASDSS</sequence>
<evidence type="ECO:0000256" key="2">
    <source>
        <dbReference type="ARBA" id="ARBA00001911"/>
    </source>
</evidence>
<dbReference type="GO" id="GO:0005829">
    <property type="term" value="C:cytosol"/>
    <property type="evidence" value="ECO:0007669"/>
    <property type="project" value="TreeGrafter"/>
</dbReference>
<dbReference type="GO" id="GO:0005996">
    <property type="term" value="P:monosaccharide metabolic process"/>
    <property type="evidence" value="ECO:0007669"/>
    <property type="project" value="TreeGrafter"/>
</dbReference>